<dbReference type="Pfam" id="PF10003">
    <property type="entry name" value="DUF2244"/>
    <property type="match status" value="1"/>
</dbReference>
<evidence type="ECO:0000313" key="2">
    <source>
        <dbReference type="EMBL" id="GLS14713.1"/>
    </source>
</evidence>
<evidence type="ECO:0008006" key="4">
    <source>
        <dbReference type="Google" id="ProtNLM"/>
    </source>
</evidence>
<keyword evidence="1" id="KW-0812">Transmembrane</keyword>
<evidence type="ECO:0000313" key="3">
    <source>
        <dbReference type="Proteomes" id="UP001156903"/>
    </source>
</evidence>
<name>A0ABQ6C2Z2_9BURK</name>
<sequence length="160" mass="17492">MGVGQQEASAAPAGAAGGCWLMRRNCSATPAQLGAGLAVIGLSSLLVASLFWWQGAVLVLPFALLEVLVLGMAFVVHARHATDFERIWLDGQRLVVEQESAGRMRRAEFVREWVRLRAAEGEGWLVEVTAGAQIVRVGRFLRPDQRAVLLNEMRQALRMA</sequence>
<gene>
    <name evidence="2" type="ORF">GCM10007935_21450</name>
</gene>
<feature type="transmembrane region" description="Helical" evidence="1">
    <location>
        <begin position="33"/>
        <end position="53"/>
    </location>
</feature>
<organism evidence="2 3">
    <name type="scientific">Hydrogenophaga electricum</name>
    <dbReference type="NCBI Taxonomy" id="1230953"/>
    <lineage>
        <taxon>Bacteria</taxon>
        <taxon>Pseudomonadati</taxon>
        <taxon>Pseudomonadota</taxon>
        <taxon>Betaproteobacteria</taxon>
        <taxon>Burkholderiales</taxon>
        <taxon>Comamonadaceae</taxon>
        <taxon>Hydrogenophaga</taxon>
    </lineage>
</organism>
<proteinExistence type="predicted"/>
<evidence type="ECO:0000256" key="1">
    <source>
        <dbReference type="SAM" id="Phobius"/>
    </source>
</evidence>
<keyword evidence="3" id="KW-1185">Reference proteome</keyword>
<feature type="transmembrane region" description="Helical" evidence="1">
    <location>
        <begin position="59"/>
        <end position="78"/>
    </location>
</feature>
<dbReference type="EMBL" id="BSPB01000014">
    <property type="protein sequence ID" value="GLS14713.1"/>
    <property type="molecule type" value="Genomic_DNA"/>
</dbReference>
<keyword evidence="1" id="KW-0472">Membrane</keyword>
<protein>
    <recommendedName>
        <fullName evidence="4">DUF2244 domain-containing protein</fullName>
    </recommendedName>
</protein>
<comment type="caution">
    <text evidence="2">The sequence shown here is derived from an EMBL/GenBank/DDBJ whole genome shotgun (WGS) entry which is preliminary data.</text>
</comment>
<dbReference type="InterPro" id="IPR019253">
    <property type="entry name" value="DUF2244_TM"/>
</dbReference>
<dbReference type="Proteomes" id="UP001156903">
    <property type="component" value="Unassembled WGS sequence"/>
</dbReference>
<accession>A0ABQ6C2Z2</accession>
<reference evidence="3" key="1">
    <citation type="journal article" date="2019" name="Int. J. Syst. Evol. Microbiol.">
        <title>The Global Catalogue of Microorganisms (GCM) 10K type strain sequencing project: providing services to taxonomists for standard genome sequencing and annotation.</title>
        <authorList>
            <consortium name="The Broad Institute Genomics Platform"/>
            <consortium name="The Broad Institute Genome Sequencing Center for Infectious Disease"/>
            <person name="Wu L."/>
            <person name="Ma J."/>
        </authorList>
    </citation>
    <scope>NUCLEOTIDE SEQUENCE [LARGE SCALE GENOMIC DNA]</scope>
    <source>
        <strain evidence="3">NBRC 109341</strain>
    </source>
</reference>
<keyword evidence="1" id="KW-1133">Transmembrane helix</keyword>